<keyword evidence="2" id="KW-0645">Protease</keyword>
<evidence type="ECO:0000256" key="2">
    <source>
        <dbReference type="ARBA" id="ARBA00022670"/>
    </source>
</evidence>
<accession>A0A7G9Y3N1</accession>
<reference evidence="10" key="1">
    <citation type="submission" date="2020-06" db="EMBL/GenBank/DDBJ databases">
        <title>Unique genomic features of the anaerobic methanotrophic archaea.</title>
        <authorList>
            <person name="Chadwick G.L."/>
            <person name="Skennerton C.T."/>
            <person name="Laso-Perez R."/>
            <person name="Leu A.O."/>
            <person name="Speth D.R."/>
            <person name="Yu H."/>
            <person name="Morgan-Lang C."/>
            <person name="Hatzenpichler R."/>
            <person name="Goudeau D."/>
            <person name="Malmstrom R."/>
            <person name="Brazelton W.J."/>
            <person name="Woyke T."/>
            <person name="Hallam S.J."/>
            <person name="Tyson G.W."/>
            <person name="Wegener G."/>
            <person name="Boetius A."/>
            <person name="Orphan V."/>
        </authorList>
    </citation>
    <scope>NUCLEOTIDE SEQUENCE</scope>
</reference>
<dbReference type="InterPro" id="IPR008915">
    <property type="entry name" value="Peptidase_M50"/>
</dbReference>
<keyword evidence="4" id="KW-0378">Hydrolase</keyword>
<feature type="transmembrane region" description="Helical" evidence="8">
    <location>
        <begin position="134"/>
        <end position="154"/>
    </location>
</feature>
<dbReference type="InterPro" id="IPR044838">
    <property type="entry name" value="EGY1-like"/>
</dbReference>
<evidence type="ECO:0000256" key="7">
    <source>
        <dbReference type="ARBA" id="ARBA00023136"/>
    </source>
</evidence>
<keyword evidence="6 8" id="KW-1133">Transmembrane helix</keyword>
<proteinExistence type="predicted"/>
<evidence type="ECO:0000313" key="10">
    <source>
        <dbReference type="EMBL" id="QNO42615.1"/>
    </source>
</evidence>
<feature type="transmembrane region" description="Helical" evidence="8">
    <location>
        <begin position="321"/>
        <end position="341"/>
    </location>
</feature>
<dbReference type="Pfam" id="PF02163">
    <property type="entry name" value="Peptidase_M50"/>
    <property type="match status" value="1"/>
</dbReference>
<dbReference type="EMBL" id="MT630769">
    <property type="protein sequence ID" value="QNO42813.1"/>
    <property type="molecule type" value="Genomic_DNA"/>
</dbReference>
<comment type="subcellular location">
    <subcellularLocation>
        <location evidence="1">Membrane</location>
        <topology evidence="1">Multi-pass membrane protein</topology>
    </subcellularLocation>
</comment>
<feature type="transmembrane region" description="Helical" evidence="8">
    <location>
        <begin position="353"/>
        <end position="371"/>
    </location>
</feature>
<evidence type="ECO:0000256" key="8">
    <source>
        <dbReference type="SAM" id="Phobius"/>
    </source>
</evidence>
<evidence type="ECO:0000259" key="9">
    <source>
        <dbReference type="Pfam" id="PF02163"/>
    </source>
</evidence>
<feature type="transmembrane region" description="Helical" evidence="8">
    <location>
        <begin position="166"/>
        <end position="184"/>
    </location>
</feature>
<dbReference type="PANTHER" id="PTHR31412:SF0">
    <property type="entry name" value="ZINC METALLOPROTEASE EGY1, CHLOROPLASTIC-RELATED"/>
    <property type="match status" value="1"/>
</dbReference>
<evidence type="ECO:0000256" key="5">
    <source>
        <dbReference type="ARBA" id="ARBA00022946"/>
    </source>
</evidence>
<keyword evidence="7 8" id="KW-0472">Membrane</keyword>
<evidence type="ECO:0000256" key="3">
    <source>
        <dbReference type="ARBA" id="ARBA00022692"/>
    </source>
</evidence>
<feature type="transmembrane region" description="Helical" evidence="8">
    <location>
        <begin position="294"/>
        <end position="315"/>
    </location>
</feature>
<keyword evidence="5" id="KW-0809">Transit peptide</keyword>
<evidence type="ECO:0000256" key="6">
    <source>
        <dbReference type="ARBA" id="ARBA00022989"/>
    </source>
</evidence>
<organism evidence="10">
    <name type="scientific">Candidatus Methanogaster sp. ANME-2c ERB4</name>
    <dbReference type="NCBI Taxonomy" id="2759911"/>
    <lineage>
        <taxon>Archaea</taxon>
        <taxon>Methanobacteriati</taxon>
        <taxon>Methanobacteriota</taxon>
        <taxon>Stenosarchaea group</taxon>
        <taxon>Methanomicrobia</taxon>
        <taxon>Methanosarcinales</taxon>
        <taxon>ANME-2 cluster</taxon>
        <taxon>Candidatus Methanogasteraceae</taxon>
        <taxon>Candidatus Methanogaster</taxon>
    </lineage>
</organism>
<protein>
    <recommendedName>
        <fullName evidence="9">Peptidase M50 domain-containing protein</fullName>
    </recommendedName>
</protein>
<keyword evidence="3 8" id="KW-0812">Transmembrane</keyword>
<evidence type="ECO:0000256" key="1">
    <source>
        <dbReference type="ARBA" id="ARBA00004141"/>
    </source>
</evidence>
<evidence type="ECO:0000256" key="4">
    <source>
        <dbReference type="ARBA" id="ARBA00022801"/>
    </source>
</evidence>
<feature type="transmembrane region" description="Helical" evidence="8">
    <location>
        <begin position="196"/>
        <end position="216"/>
    </location>
</feature>
<evidence type="ECO:0000313" key="11">
    <source>
        <dbReference type="EMBL" id="QNO42813.1"/>
    </source>
</evidence>
<dbReference type="AlphaFoldDB" id="A0A7G9Y3N1"/>
<dbReference type="CDD" id="cd06160">
    <property type="entry name" value="S2P-M50_like_2"/>
    <property type="match status" value="1"/>
</dbReference>
<feature type="transmembrane region" description="Helical" evidence="8">
    <location>
        <begin position="96"/>
        <end position="119"/>
    </location>
</feature>
<gene>
    <name evidence="11" type="ORF">ENPLMBLH_00010</name>
    <name evidence="10" type="ORF">KPMFPNGI_00017</name>
</gene>
<dbReference type="GO" id="GO:0006508">
    <property type="term" value="P:proteolysis"/>
    <property type="evidence" value="ECO:0007669"/>
    <property type="project" value="UniProtKB-KW"/>
</dbReference>
<dbReference type="GO" id="GO:0016020">
    <property type="term" value="C:membrane"/>
    <property type="evidence" value="ECO:0007669"/>
    <property type="project" value="UniProtKB-SubCell"/>
</dbReference>
<name>A0A7G9Y3N1_9EURY</name>
<dbReference type="EMBL" id="MT630753">
    <property type="protein sequence ID" value="QNO42615.1"/>
    <property type="molecule type" value="Genomic_DNA"/>
</dbReference>
<dbReference type="GO" id="GO:0008233">
    <property type="term" value="F:peptidase activity"/>
    <property type="evidence" value="ECO:0007669"/>
    <property type="project" value="UniProtKB-KW"/>
</dbReference>
<dbReference type="PANTHER" id="PTHR31412">
    <property type="entry name" value="ZINC METALLOPROTEASE EGY1"/>
    <property type="match status" value="1"/>
</dbReference>
<feature type="transmembrane region" description="Helical" evidence="8">
    <location>
        <begin position="254"/>
        <end position="274"/>
    </location>
</feature>
<feature type="transmembrane region" description="Helical" evidence="8">
    <location>
        <begin position="228"/>
        <end position="248"/>
    </location>
</feature>
<feature type="domain" description="Peptidase M50" evidence="9">
    <location>
        <begin position="137"/>
        <end position="310"/>
    </location>
</feature>
<sequence>MNQSNDTINGNQNNDPDINFDVIEFVTSKVPEFKIYEYSIEKETYYLFGVCDIDPNDVIRRLWVPLSQVGYTIKSGYELGEFILIVSPTVPQRERVWINVVLLIATIFSTMLAGSLFFFNGDPFSHPVDIFKGLPYTLAIMFVLGSHEMGHYIVAKMHGMKTSLPYFIPFPHLIGTMGAVIKHRGPIPSRTTLFDVAVAGPIVGLVASVLVIIIGLSLPPIPVPQDSLFTIQLSLPILFTIIADFVGGYDPEMVIHPVVFAGWVGMLVTTLNLIPAGQLDGGHMMRAILGPRSAYVSAIMPLILLSISMYIFFILQQNGTMWLFWGILIALFASSGHPEPLEDSENISRGRMILGILTFIAGLMCATLTPIQI</sequence>